<organism evidence="6 7">
    <name type="scientific">Ciona savignyi</name>
    <name type="common">Pacific transparent sea squirt</name>
    <dbReference type="NCBI Taxonomy" id="51511"/>
    <lineage>
        <taxon>Eukaryota</taxon>
        <taxon>Metazoa</taxon>
        <taxon>Chordata</taxon>
        <taxon>Tunicata</taxon>
        <taxon>Ascidiacea</taxon>
        <taxon>Phlebobranchia</taxon>
        <taxon>Cionidae</taxon>
        <taxon>Ciona</taxon>
    </lineage>
</organism>
<dbReference type="Proteomes" id="UP000007875">
    <property type="component" value="Unassembled WGS sequence"/>
</dbReference>
<dbReference type="InterPro" id="IPR020103">
    <property type="entry name" value="PsdUridine_synth_cat_dom_sf"/>
</dbReference>
<dbReference type="InterPro" id="IPR039894">
    <property type="entry name" value="Pus10-like"/>
</dbReference>
<reference evidence="7" key="1">
    <citation type="submission" date="2003-08" db="EMBL/GenBank/DDBJ databases">
        <authorList>
            <person name="Birren B."/>
            <person name="Nusbaum C."/>
            <person name="Abebe A."/>
            <person name="Abouelleil A."/>
            <person name="Adekoya E."/>
            <person name="Ait-zahra M."/>
            <person name="Allen N."/>
            <person name="Allen T."/>
            <person name="An P."/>
            <person name="Anderson M."/>
            <person name="Anderson S."/>
            <person name="Arachchi H."/>
            <person name="Armbruster J."/>
            <person name="Bachantsang P."/>
            <person name="Baldwin J."/>
            <person name="Barry A."/>
            <person name="Bayul T."/>
            <person name="Blitshsteyn B."/>
            <person name="Bloom T."/>
            <person name="Blye J."/>
            <person name="Boguslavskiy L."/>
            <person name="Borowsky M."/>
            <person name="Boukhgalter B."/>
            <person name="Brunache A."/>
            <person name="Butler J."/>
            <person name="Calixte N."/>
            <person name="Calvo S."/>
            <person name="Camarata J."/>
            <person name="Campo K."/>
            <person name="Chang J."/>
            <person name="Cheshatsang Y."/>
            <person name="Citroen M."/>
            <person name="Collymore A."/>
            <person name="Considine T."/>
            <person name="Cook A."/>
            <person name="Cooke P."/>
            <person name="Corum B."/>
            <person name="Cuomo C."/>
            <person name="David R."/>
            <person name="Dawoe T."/>
            <person name="Degray S."/>
            <person name="Dodge S."/>
            <person name="Dooley K."/>
            <person name="Dorje P."/>
            <person name="Dorjee K."/>
            <person name="Dorris L."/>
            <person name="Duffey N."/>
            <person name="Dupes A."/>
            <person name="Elkins T."/>
            <person name="Engels R."/>
            <person name="Erickson J."/>
            <person name="Farina A."/>
            <person name="Faro S."/>
            <person name="Ferreira P."/>
            <person name="Fischer H."/>
            <person name="Fitzgerald M."/>
            <person name="Foley K."/>
            <person name="Gage D."/>
            <person name="Galagan J."/>
            <person name="Gearin G."/>
            <person name="Gnerre S."/>
            <person name="Gnirke A."/>
            <person name="Goyette A."/>
            <person name="Graham J."/>
            <person name="Grandbois E."/>
            <person name="Gyaltsen K."/>
            <person name="Hafez N."/>
            <person name="Hagopian D."/>
            <person name="Hagos B."/>
            <person name="Hall J."/>
            <person name="Hatcher B."/>
            <person name="Heller A."/>
            <person name="Higgins H."/>
            <person name="Honan T."/>
            <person name="Horn A."/>
            <person name="Houde N."/>
            <person name="Hughes L."/>
            <person name="Hulme W."/>
            <person name="Husby E."/>
            <person name="Iliev I."/>
            <person name="Jaffe D."/>
            <person name="Jones C."/>
            <person name="Kamal M."/>
            <person name="Kamat A."/>
            <person name="Kamvysselis M."/>
            <person name="Karlsson E."/>
            <person name="Kells C."/>
            <person name="Kieu A."/>
            <person name="Kisner P."/>
            <person name="Kodira C."/>
            <person name="Kulbokas E."/>
            <person name="Labutti K."/>
            <person name="Lama D."/>
            <person name="Landers T."/>
            <person name="Leger J."/>
            <person name="Levine S."/>
            <person name="Lewis D."/>
            <person name="Lewis T."/>
            <person name="Lindblad-toh K."/>
            <person name="Liu X."/>
            <person name="Lokyitsang T."/>
            <person name="Lokyitsang Y."/>
            <person name="Lucien O."/>
            <person name="Lui A."/>
            <person name="Ma L.J."/>
            <person name="Mabbitt R."/>
            <person name="Macdonald J."/>
            <person name="Maclean C."/>
            <person name="Major J."/>
            <person name="Manning J."/>
            <person name="Marabella R."/>
            <person name="Maru K."/>
            <person name="Matthews C."/>
            <person name="Mauceli E."/>
            <person name="Mccarthy M."/>
            <person name="Mcdonough S."/>
            <person name="Mcghee T."/>
            <person name="Meldrim J."/>
            <person name="Meneus L."/>
            <person name="Mesirov J."/>
            <person name="Mihalev A."/>
            <person name="Mihova T."/>
            <person name="Mikkelsen T."/>
            <person name="Mlenga V."/>
            <person name="Moru K."/>
            <person name="Mozes J."/>
            <person name="Mulrain L."/>
            <person name="Munson G."/>
            <person name="Naylor J."/>
            <person name="Newes C."/>
            <person name="Nguyen C."/>
            <person name="Nguyen N."/>
            <person name="Nguyen T."/>
            <person name="Nicol R."/>
            <person name="Nielsen C."/>
            <person name="Nizzari M."/>
            <person name="Norbu C."/>
            <person name="Norbu N."/>
            <person name="O'donnell P."/>
            <person name="Okoawo O."/>
            <person name="O'leary S."/>
            <person name="Omotosho B."/>
            <person name="O'neill K."/>
            <person name="Osman S."/>
            <person name="Parker S."/>
            <person name="Perrin D."/>
            <person name="Phunkhang P."/>
            <person name="Piqani B."/>
            <person name="Purcell S."/>
            <person name="Rachupka T."/>
            <person name="Ramasamy U."/>
            <person name="Rameau R."/>
            <person name="Ray V."/>
            <person name="Raymond C."/>
            <person name="Retta R."/>
            <person name="Richardson S."/>
            <person name="Rise C."/>
            <person name="Rodriguez J."/>
            <person name="Rogers J."/>
            <person name="Rogov P."/>
            <person name="Rutman M."/>
            <person name="Schupbach R."/>
            <person name="Seaman C."/>
            <person name="Settipalli S."/>
            <person name="Sharpe T."/>
            <person name="Sheridan J."/>
            <person name="Sherpa N."/>
            <person name="Shi J."/>
            <person name="Smirnov S."/>
            <person name="Smith C."/>
            <person name="Sougnez C."/>
            <person name="Spencer B."/>
            <person name="Stalker J."/>
            <person name="Stange-thomann N."/>
            <person name="Stavropoulos S."/>
            <person name="Stetson K."/>
            <person name="Stone C."/>
            <person name="Stone S."/>
            <person name="Stubbs M."/>
            <person name="Talamas J."/>
            <person name="Tchuinga P."/>
            <person name="Tenzing P."/>
            <person name="Tesfaye S."/>
            <person name="Theodore J."/>
            <person name="Thoulutsang Y."/>
            <person name="Topham K."/>
            <person name="Towey S."/>
            <person name="Tsamla T."/>
            <person name="Tsomo N."/>
            <person name="Vallee D."/>
            <person name="Vassiliev H."/>
            <person name="Venkataraman V."/>
            <person name="Vinson J."/>
            <person name="Vo A."/>
            <person name="Wade C."/>
            <person name="Wang S."/>
            <person name="Wangchuk T."/>
            <person name="Wangdi T."/>
            <person name="Whittaker C."/>
            <person name="Wilkinson J."/>
            <person name="Wu Y."/>
            <person name="Wyman D."/>
            <person name="Yadav S."/>
            <person name="Yang S."/>
            <person name="Yang X."/>
            <person name="Yeager S."/>
            <person name="Yee E."/>
            <person name="Young G."/>
            <person name="Zainoun J."/>
            <person name="Zembeck L."/>
            <person name="Zimmer A."/>
            <person name="Zody M."/>
            <person name="Lander E."/>
        </authorList>
    </citation>
    <scope>NUCLEOTIDE SEQUENCE [LARGE SCALE GENOMIC DNA]</scope>
</reference>
<dbReference type="GO" id="GO:0160148">
    <property type="term" value="F:tRNA pseudouridine(55) synthase activity"/>
    <property type="evidence" value="ECO:0007669"/>
    <property type="project" value="UniProtKB-EC"/>
</dbReference>
<evidence type="ECO:0000313" key="7">
    <source>
        <dbReference type="Proteomes" id="UP000007875"/>
    </source>
</evidence>
<evidence type="ECO:0000259" key="5">
    <source>
        <dbReference type="Pfam" id="PF21238"/>
    </source>
</evidence>
<dbReference type="Gene3D" id="3.30.70.2510">
    <property type="match status" value="1"/>
</dbReference>
<feature type="domain" description="Pus10-like C-terminal" evidence="5">
    <location>
        <begin position="1"/>
        <end position="154"/>
    </location>
</feature>
<evidence type="ECO:0000256" key="2">
    <source>
        <dbReference type="ARBA" id="ARBA00012787"/>
    </source>
</evidence>
<dbReference type="FunFam" id="3.30.70.3190:FF:000001">
    <property type="entry name" value="tRNA pseudouridine synthase Pus10"/>
    <property type="match status" value="1"/>
</dbReference>
<dbReference type="EC" id="5.4.99.25" evidence="2"/>
<dbReference type="Pfam" id="PF21238">
    <property type="entry name" value="Pus10_C"/>
    <property type="match status" value="1"/>
</dbReference>
<evidence type="ECO:0000256" key="1">
    <source>
        <dbReference type="ARBA" id="ARBA00009652"/>
    </source>
</evidence>
<accession>H2YW73</accession>
<reference evidence="6" key="2">
    <citation type="submission" date="2025-08" db="UniProtKB">
        <authorList>
            <consortium name="Ensembl"/>
        </authorList>
    </citation>
    <scope>IDENTIFICATION</scope>
</reference>
<dbReference type="OMA" id="ESHICKT"/>
<protein>
    <recommendedName>
        <fullName evidence="2">tRNA pseudouridine(55) synthase</fullName>
        <ecNumber evidence="2">5.4.99.25</ecNumber>
    </recommendedName>
</protein>
<evidence type="ECO:0000313" key="6">
    <source>
        <dbReference type="Ensembl" id="ENSCSAVP00000009584.1"/>
    </source>
</evidence>
<proteinExistence type="inferred from homology"/>
<dbReference type="PANTHER" id="PTHR21568:SF0">
    <property type="entry name" value="TRNA PSEUDOURIDINE SYNTHASE PUS10"/>
    <property type="match status" value="1"/>
</dbReference>
<dbReference type="GO" id="GO:0003723">
    <property type="term" value="F:RNA binding"/>
    <property type="evidence" value="ECO:0007669"/>
    <property type="project" value="InterPro"/>
</dbReference>
<sequence>MKELQKMINSSTQDVKVRDLQIVSKNDCKTLKEGEEEKTKSYSALCCFLQSPTTENIEQLALLEQKVDQVIHQNTPIRVLHRRPLASRPRCIHRMSAHTHSEGDNRLFTLHLCTQAGTYVKEFVHGDFGRTKPSLRDFVGAEVDILSLDVESVDVKWPPAITD</sequence>
<dbReference type="GeneTree" id="ENSGT00390000007529"/>
<dbReference type="AlphaFoldDB" id="H2YW73"/>
<dbReference type="Ensembl" id="ENSCSAVT00000009701.1">
    <property type="protein sequence ID" value="ENSCSAVP00000009584.1"/>
    <property type="gene ID" value="ENSCSAVG00000005629.1"/>
</dbReference>
<dbReference type="InParanoid" id="H2YW73"/>
<dbReference type="HOGENOM" id="CLU_1770129_0_0_1"/>
<dbReference type="PANTHER" id="PTHR21568">
    <property type="entry name" value="TRNA PSEUDOURIDINE SYNTHASE PUS10"/>
    <property type="match status" value="1"/>
</dbReference>
<keyword evidence="4" id="KW-0413">Isomerase</keyword>
<evidence type="ECO:0000256" key="4">
    <source>
        <dbReference type="ARBA" id="ARBA00023235"/>
    </source>
</evidence>
<evidence type="ECO:0000256" key="3">
    <source>
        <dbReference type="ARBA" id="ARBA00022694"/>
    </source>
</evidence>
<keyword evidence="3" id="KW-0819">tRNA processing</keyword>
<dbReference type="STRING" id="51511.ENSCSAVP00000009584"/>
<reference evidence="6" key="3">
    <citation type="submission" date="2025-09" db="UniProtKB">
        <authorList>
            <consortium name="Ensembl"/>
        </authorList>
    </citation>
    <scope>IDENTIFICATION</scope>
</reference>
<dbReference type="Gene3D" id="3.30.70.3190">
    <property type="match status" value="1"/>
</dbReference>
<dbReference type="eggNOG" id="KOG2364">
    <property type="taxonomic scope" value="Eukaryota"/>
</dbReference>
<name>H2YW73_CIOSA</name>
<comment type="similarity">
    <text evidence="1">Belongs to the pseudouridine synthase Pus10 family.</text>
</comment>
<keyword evidence="7" id="KW-1185">Reference proteome</keyword>
<dbReference type="InterPro" id="IPR048741">
    <property type="entry name" value="Pus10-like_C"/>
</dbReference>
<dbReference type="SUPFAM" id="SSF55120">
    <property type="entry name" value="Pseudouridine synthase"/>
    <property type="match status" value="1"/>
</dbReference>
<dbReference type="SMR" id="H2YW73"/>
<dbReference type="GO" id="GO:0031119">
    <property type="term" value="P:tRNA pseudouridine synthesis"/>
    <property type="evidence" value="ECO:0007669"/>
    <property type="project" value="TreeGrafter"/>
</dbReference>